<evidence type="ECO:0000313" key="1">
    <source>
        <dbReference type="EMBL" id="KAI3703097.1"/>
    </source>
</evidence>
<name>A0ACB8ZZ06_ARCLA</name>
<organism evidence="1 2">
    <name type="scientific">Arctium lappa</name>
    <name type="common">Greater burdock</name>
    <name type="synonym">Lappa major</name>
    <dbReference type="NCBI Taxonomy" id="4217"/>
    <lineage>
        <taxon>Eukaryota</taxon>
        <taxon>Viridiplantae</taxon>
        <taxon>Streptophyta</taxon>
        <taxon>Embryophyta</taxon>
        <taxon>Tracheophyta</taxon>
        <taxon>Spermatophyta</taxon>
        <taxon>Magnoliopsida</taxon>
        <taxon>eudicotyledons</taxon>
        <taxon>Gunneridae</taxon>
        <taxon>Pentapetalae</taxon>
        <taxon>asterids</taxon>
        <taxon>campanulids</taxon>
        <taxon>Asterales</taxon>
        <taxon>Asteraceae</taxon>
        <taxon>Carduoideae</taxon>
        <taxon>Cardueae</taxon>
        <taxon>Arctiinae</taxon>
        <taxon>Arctium</taxon>
    </lineage>
</organism>
<keyword evidence="2" id="KW-1185">Reference proteome</keyword>
<dbReference type="EMBL" id="CM042055">
    <property type="protein sequence ID" value="KAI3703097.1"/>
    <property type="molecule type" value="Genomic_DNA"/>
</dbReference>
<reference evidence="1 2" key="2">
    <citation type="journal article" date="2022" name="Mol. Ecol. Resour.">
        <title>The genomes of chicory, endive, great burdock and yacon provide insights into Asteraceae paleo-polyploidization history and plant inulin production.</title>
        <authorList>
            <person name="Fan W."/>
            <person name="Wang S."/>
            <person name="Wang H."/>
            <person name="Wang A."/>
            <person name="Jiang F."/>
            <person name="Liu H."/>
            <person name="Zhao H."/>
            <person name="Xu D."/>
            <person name="Zhang Y."/>
        </authorList>
    </citation>
    <scope>NUCLEOTIDE SEQUENCE [LARGE SCALE GENOMIC DNA]</scope>
    <source>
        <strain evidence="2">cv. Niubang</strain>
    </source>
</reference>
<dbReference type="Proteomes" id="UP001055879">
    <property type="component" value="Linkage Group LG09"/>
</dbReference>
<reference evidence="2" key="1">
    <citation type="journal article" date="2022" name="Mol. Ecol. Resour.">
        <title>The genomes of chicory, endive, great burdock and yacon provide insights into Asteraceae palaeo-polyploidization history and plant inulin production.</title>
        <authorList>
            <person name="Fan W."/>
            <person name="Wang S."/>
            <person name="Wang H."/>
            <person name="Wang A."/>
            <person name="Jiang F."/>
            <person name="Liu H."/>
            <person name="Zhao H."/>
            <person name="Xu D."/>
            <person name="Zhang Y."/>
        </authorList>
    </citation>
    <scope>NUCLEOTIDE SEQUENCE [LARGE SCALE GENOMIC DNA]</scope>
    <source>
        <strain evidence="2">cv. Niubang</strain>
    </source>
</reference>
<comment type="caution">
    <text evidence="1">The sequence shown here is derived from an EMBL/GenBank/DDBJ whole genome shotgun (WGS) entry which is preliminary data.</text>
</comment>
<protein>
    <submittedName>
        <fullName evidence="1">Uncharacterized protein</fullName>
    </submittedName>
</protein>
<evidence type="ECO:0000313" key="2">
    <source>
        <dbReference type="Proteomes" id="UP001055879"/>
    </source>
</evidence>
<proteinExistence type="predicted"/>
<sequence length="698" mass="79957">MADTETFAFQAEINQLLSLIINTFYSNKEIFLRELISNSSDALDKIRFESLTDKSKLDGQLELFIHIIPDKATNSLTIIDSGVGMTKADLVNNLGTIARSGTKEFMEAITAGADVSMIGQFGVGFYSAYLVADKVVVTTKHNDDEQYVWESQAGGSFTVTRDTSGESLGRGTKMTLYLKEDQLEYLEERRLKDLIKKHSEFISYPISLWVEKTTEKEISDDEDEEEKKDEEGKVEEVDEEKEKEKKKKKTIKEVSHEWSLVNKQKPIWMRKPEEITKEEYAAFYKSLTNDWEEHLNVKHFSVEGQLEFKAILFVPKRAPFDLFDTKKKPNNIKLYVRRVFIMDNCEELIPEYLSFVKGIVDSEDLPLNISREMLQQNKILKVIRKNLVKKCVELFQEIAENKEDYAKFYEAFSKNLKLGIHEDAQNKTKLAELLRYHSTKSGDEMTSLKDYVTRMKEGQNDIYYITGESKKSVENSPFLEKLRKKGYEVLYMVDAIDEYAIGQLKEFEGKKLVSATKEGLKLEETEDEKQKQEALKEKFEGLCKVIKDILGDKVEKVVVSDRVVDSPCCLVTGEYGWTANMERIMKAQALRDSSMAGYMSSKKTMEINPENSIMEELRKRADADKNDKSVKDLVLLLFETSLLTSGFSLDEPNTFGNRIHRMLKLGLSIDEDSADADADIPALEEADADAESKMEEVD</sequence>
<accession>A0ACB8ZZ06</accession>
<gene>
    <name evidence="1" type="ORF">L6452_28852</name>
</gene>